<dbReference type="Proteomes" id="UP000807769">
    <property type="component" value="Unassembled WGS sequence"/>
</dbReference>
<dbReference type="EMBL" id="JABBWG010000020">
    <property type="protein sequence ID" value="KAG1814673.1"/>
    <property type="molecule type" value="Genomic_DNA"/>
</dbReference>
<comment type="caution">
    <text evidence="1">The sequence shown here is derived from an EMBL/GenBank/DDBJ whole genome shotgun (WGS) entry which is preliminary data.</text>
</comment>
<evidence type="ECO:0000313" key="2">
    <source>
        <dbReference type="Proteomes" id="UP000807769"/>
    </source>
</evidence>
<sequence>MDHYLRSWLHSDRLVTPTTNRTPHRSVRIVGIRLHWHTKDAHLIHIVRPVQFRSFLHKNPSKIFGSIPVRLSKPDK</sequence>
<gene>
    <name evidence="1" type="ORF">BJ212DRAFT_1361300</name>
</gene>
<protein>
    <submittedName>
        <fullName evidence="1">Uncharacterized protein</fullName>
    </submittedName>
</protein>
<keyword evidence="2" id="KW-1185">Reference proteome</keyword>
<dbReference type="OrthoDB" id="10250105at2759"/>
<dbReference type="RefSeq" id="XP_041192009.1">
    <property type="nucleotide sequence ID" value="XM_041335909.1"/>
</dbReference>
<dbReference type="GeneID" id="64629926"/>
<proteinExistence type="predicted"/>
<reference evidence="1" key="1">
    <citation type="journal article" date="2020" name="New Phytol.">
        <title>Comparative genomics reveals dynamic genome evolution in host specialist ectomycorrhizal fungi.</title>
        <authorList>
            <person name="Lofgren L.A."/>
            <person name="Nguyen N.H."/>
            <person name="Vilgalys R."/>
            <person name="Ruytinx J."/>
            <person name="Liao H.L."/>
            <person name="Branco S."/>
            <person name="Kuo A."/>
            <person name="LaButti K."/>
            <person name="Lipzen A."/>
            <person name="Andreopoulos W."/>
            <person name="Pangilinan J."/>
            <person name="Riley R."/>
            <person name="Hundley H."/>
            <person name="Na H."/>
            <person name="Barry K."/>
            <person name="Grigoriev I.V."/>
            <person name="Stajich J.E."/>
            <person name="Kennedy P.G."/>
        </authorList>
    </citation>
    <scope>NUCLEOTIDE SEQUENCE</scope>
    <source>
        <strain evidence="1">MN1</strain>
    </source>
</reference>
<name>A0A9P7JCQ3_9AGAM</name>
<organism evidence="1 2">
    <name type="scientific">Suillus subaureus</name>
    <dbReference type="NCBI Taxonomy" id="48587"/>
    <lineage>
        <taxon>Eukaryota</taxon>
        <taxon>Fungi</taxon>
        <taxon>Dikarya</taxon>
        <taxon>Basidiomycota</taxon>
        <taxon>Agaricomycotina</taxon>
        <taxon>Agaricomycetes</taxon>
        <taxon>Agaricomycetidae</taxon>
        <taxon>Boletales</taxon>
        <taxon>Suillineae</taxon>
        <taxon>Suillaceae</taxon>
        <taxon>Suillus</taxon>
    </lineage>
</organism>
<evidence type="ECO:0000313" key="1">
    <source>
        <dbReference type="EMBL" id="KAG1814673.1"/>
    </source>
</evidence>
<dbReference type="AlphaFoldDB" id="A0A9P7JCQ3"/>
<accession>A0A9P7JCQ3</accession>